<proteinExistence type="predicted"/>
<feature type="region of interest" description="Disordered" evidence="6">
    <location>
        <begin position="879"/>
        <end position="907"/>
    </location>
</feature>
<keyword evidence="3" id="KW-0963">Cytoplasm</keyword>
<feature type="compositionally biased region" description="Low complexity" evidence="6">
    <location>
        <begin position="321"/>
        <end position="335"/>
    </location>
</feature>
<dbReference type="GeneID" id="70181851"/>
<dbReference type="SMART" id="SM00185">
    <property type="entry name" value="ARM"/>
    <property type="match status" value="4"/>
</dbReference>
<feature type="region of interest" description="Disordered" evidence="6">
    <location>
        <begin position="288"/>
        <end position="307"/>
    </location>
</feature>
<feature type="region of interest" description="Disordered" evidence="6">
    <location>
        <begin position="582"/>
        <end position="612"/>
    </location>
</feature>
<comment type="caution">
    <text evidence="7">The sequence shown here is derived from an EMBL/GenBank/DDBJ whole genome shotgun (WGS) entry which is preliminary data.</text>
</comment>
<dbReference type="Proteomes" id="UP000756346">
    <property type="component" value="Unassembled WGS sequence"/>
</dbReference>
<dbReference type="InterPro" id="IPR000225">
    <property type="entry name" value="Armadillo"/>
</dbReference>
<feature type="region of interest" description="Disordered" evidence="6">
    <location>
        <begin position="321"/>
        <end position="342"/>
    </location>
</feature>
<protein>
    <submittedName>
        <fullName evidence="7">Armadillo repeat protein</fullName>
    </submittedName>
</protein>
<dbReference type="Pfam" id="PF00514">
    <property type="entry name" value="Arm"/>
    <property type="match status" value="1"/>
</dbReference>
<dbReference type="InterPro" id="IPR011989">
    <property type="entry name" value="ARM-like"/>
</dbReference>
<evidence type="ECO:0000313" key="7">
    <source>
        <dbReference type="EMBL" id="KAH7040510.1"/>
    </source>
</evidence>
<dbReference type="OrthoDB" id="5559898at2759"/>
<name>A0A9P8YK58_9PEZI</name>
<dbReference type="SUPFAM" id="SSF48371">
    <property type="entry name" value="ARM repeat"/>
    <property type="match status" value="2"/>
</dbReference>
<evidence type="ECO:0000313" key="8">
    <source>
        <dbReference type="Proteomes" id="UP000756346"/>
    </source>
</evidence>
<dbReference type="EMBL" id="JAGTJQ010000001">
    <property type="protein sequence ID" value="KAH7040510.1"/>
    <property type="molecule type" value="Genomic_DNA"/>
</dbReference>
<dbReference type="PANTHER" id="PTHR15651">
    <property type="entry name" value="ARMADILLO REPEAT-CONTAINING PROTEIN 8"/>
    <property type="match status" value="1"/>
</dbReference>
<dbReference type="RefSeq" id="XP_046018565.1">
    <property type="nucleotide sequence ID" value="XM_046152305.1"/>
</dbReference>
<comment type="subcellular location">
    <subcellularLocation>
        <location evidence="2">Cytoplasm</location>
    </subcellularLocation>
    <subcellularLocation>
        <location evidence="1">Nucleus</location>
    </subcellularLocation>
</comment>
<evidence type="ECO:0000256" key="1">
    <source>
        <dbReference type="ARBA" id="ARBA00004123"/>
    </source>
</evidence>
<evidence type="ECO:0000256" key="3">
    <source>
        <dbReference type="ARBA" id="ARBA00022490"/>
    </source>
</evidence>
<dbReference type="AlphaFoldDB" id="A0A9P8YK58"/>
<dbReference type="PANTHER" id="PTHR15651:SF7">
    <property type="entry name" value="ARMADILLO REPEAT-CONTAINING PROTEIN 8"/>
    <property type="match status" value="1"/>
</dbReference>
<gene>
    <name evidence="7" type="ORF">B0I36DRAFT_310847</name>
</gene>
<dbReference type="GO" id="GO:0005737">
    <property type="term" value="C:cytoplasm"/>
    <property type="evidence" value="ECO:0007669"/>
    <property type="project" value="UniProtKB-SubCell"/>
</dbReference>
<organism evidence="7 8">
    <name type="scientific">Microdochium trichocladiopsis</name>
    <dbReference type="NCBI Taxonomy" id="1682393"/>
    <lineage>
        <taxon>Eukaryota</taxon>
        <taxon>Fungi</taxon>
        <taxon>Dikarya</taxon>
        <taxon>Ascomycota</taxon>
        <taxon>Pezizomycotina</taxon>
        <taxon>Sordariomycetes</taxon>
        <taxon>Xylariomycetidae</taxon>
        <taxon>Xylariales</taxon>
        <taxon>Microdochiaceae</taxon>
        <taxon>Microdochium</taxon>
    </lineage>
</organism>
<reference evidence="7" key="1">
    <citation type="journal article" date="2021" name="Nat. Commun.">
        <title>Genetic determinants of endophytism in the Arabidopsis root mycobiome.</title>
        <authorList>
            <person name="Mesny F."/>
            <person name="Miyauchi S."/>
            <person name="Thiergart T."/>
            <person name="Pickel B."/>
            <person name="Atanasova L."/>
            <person name="Karlsson M."/>
            <person name="Huettel B."/>
            <person name="Barry K.W."/>
            <person name="Haridas S."/>
            <person name="Chen C."/>
            <person name="Bauer D."/>
            <person name="Andreopoulos W."/>
            <person name="Pangilinan J."/>
            <person name="LaButti K."/>
            <person name="Riley R."/>
            <person name="Lipzen A."/>
            <person name="Clum A."/>
            <person name="Drula E."/>
            <person name="Henrissat B."/>
            <person name="Kohler A."/>
            <person name="Grigoriev I.V."/>
            <person name="Martin F.M."/>
            <person name="Hacquard S."/>
        </authorList>
    </citation>
    <scope>NUCLEOTIDE SEQUENCE</scope>
    <source>
        <strain evidence="7">MPI-CAGE-CH-0230</strain>
    </source>
</reference>
<dbReference type="GO" id="GO:0005634">
    <property type="term" value="C:nucleus"/>
    <property type="evidence" value="ECO:0007669"/>
    <property type="project" value="UniProtKB-SubCell"/>
</dbReference>
<sequence>MDSAPDSTLAQLLSGNPVDQLAALRRLKNDIVGHLPCKEKWVQLGALRPIVSIVGTSSSHGVANAEHDKARLQGLQILGSFANAGPSFIPPLHAAGALTAVLSDNCLGSGHPQTVLWSLRVLRDFAASTAQGAGSEGFGVTELADSVLVSGTLDIFARILAHATPSRDLDAQVFIVAYLIKKLCSEDRHQIALVNHGILDALATRLASFAVAKGQVLPYGGILGRSGGLSDYIPAPATSNASLEMVLWAISAIVTDSSYRACKLLLSPSVLATFPVVDSEAAAYPDSASDAMRLPGTRPTKQTDHDPMDYFLPFMPNHSRSLPSMRSSSPSGSGLAKDAYGGSGRPTSKFNTTLGGAQAGPGSADKLETVSDVAFEEAESPLIPWLIGLVRTGHQGEILSAVSVLASLFKAGYAYKSREHLLSVFVMPVLLNIITEASNSTTCDIDTPFKSEYRFDQLEEAPAILTQLLTDGEFLQRAAFECDAVKLITTMLKGTYDTPLPDVESRPWSPEAEGMALDAADLDASCRLGRNEDRRVLMHRIRLRENCLKALGALACFKDEYRKAIIDQDALAYIAESLSAVPGDPRKTKDRSKASEKTPKAVKEPPISGPQKNPPGVLIAASYVVRMLARSPHILRTALTDIDVTISLMQLLLYPDIKVQIAATYVTCNLVVDFSPLREPLIEEGVVPILCEQAHSSNPELRLNALWALKHVIHDAGVDFRQNCLTELGAEWLVQLICDDIEDDALYLARGRSEETDEDIDMSTSEDQRFDSVSENLYKTSSPPPLTATQSEVRLFRLAQLRLSALRTAETSESRKARHNDLAIQEQGLSLIRNLIASAHTGSNADGANDTAQMIDHLFDVIGQERLFDIMSSKLRSRVSQPLRRKDNNSTSSATRGSGNGSGDAGGRVLAPQSKLIVAVIYILVHMAASLPRHRQLVIAQTDLLRTLSKMFNSQNREVRLALCHLINNLTWQDDGSDATACSQRAVELRKLGFLTKLEALGQADDELDVREQARSALWQMKHGY</sequence>
<dbReference type="InterPro" id="IPR038739">
    <property type="entry name" value="ARMC8/Vid28"/>
</dbReference>
<dbReference type="GO" id="GO:0043161">
    <property type="term" value="P:proteasome-mediated ubiquitin-dependent protein catabolic process"/>
    <property type="evidence" value="ECO:0007669"/>
    <property type="project" value="TreeGrafter"/>
</dbReference>
<dbReference type="GO" id="GO:0034657">
    <property type="term" value="C:GID complex"/>
    <property type="evidence" value="ECO:0007669"/>
    <property type="project" value="TreeGrafter"/>
</dbReference>
<keyword evidence="8" id="KW-1185">Reference proteome</keyword>
<dbReference type="InterPro" id="IPR016024">
    <property type="entry name" value="ARM-type_fold"/>
</dbReference>
<evidence type="ECO:0000256" key="2">
    <source>
        <dbReference type="ARBA" id="ARBA00004496"/>
    </source>
</evidence>
<dbReference type="Gene3D" id="1.25.10.10">
    <property type="entry name" value="Leucine-rich Repeat Variant"/>
    <property type="match status" value="3"/>
</dbReference>
<keyword evidence="5" id="KW-0539">Nucleus</keyword>
<evidence type="ECO:0000256" key="5">
    <source>
        <dbReference type="ARBA" id="ARBA00023242"/>
    </source>
</evidence>
<accession>A0A9P8YK58</accession>
<keyword evidence="4" id="KW-0677">Repeat</keyword>
<evidence type="ECO:0000256" key="6">
    <source>
        <dbReference type="SAM" id="MobiDB-lite"/>
    </source>
</evidence>
<evidence type="ECO:0000256" key="4">
    <source>
        <dbReference type="ARBA" id="ARBA00022737"/>
    </source>
</evidence>
<feature type="compositionally biased region" description="Basic and acidic residues" evidence="6">
    <location>
        <begin position="584"/>
        <end position="603"/>
    </location>
</feature>